<evidence type="ECO:0000256" key="2">
    <source>
        <dbReference type="ARBA" id="ARBA00008085"/>
    </source>
</evidence>
<dbReference type="InterPro" id="IPR001474">
    <property type="entry name" value="GTP_CycHdrlase_I"/>
</dbReference>
<dbReference type="GO" id="GO:0005525">
    <property type="term" value="F:GTP binding"/>
    <property type="evidence" value="ECO:0007669"/>
    <property type="project" value="TreeGrafter"/>
</dbReference>
<dbReference type="Gene3D" id="3.30.1130.10">
    <property type="match status" value="2"/>
</dbReference>
<feature type="region of interest" description="Disordered" evidence="7">
    <location>
        <begin position="439"/>
        <end position="461"/>
    </location>
</feature>
<dbReference type="InterPro" id="IPR043133">
    <property type="entry name" value="GTP-CH-I_C/QueF"/>
</dbReference>
<dbReference type="GO" id="GO:0003934">
    <property type="term" value="F:GTP cyclohydrolase I activity"/>
    <property type="evidence" value="ECO:0007669"/>
    <property type="project" value="UniProtKB-EC"/>
</dbReference>
<dbReference type="EC" id="3.5.4.16" evidence="3"/>
<feature type="region of interest" description="Disordered" evidence="7">
    <location>
        <begin position="383"/>
        <end position="426"/>
    </location>
</feature>
<dbReference type="UniPathway" id="UPA00848">
    <property type="reaction ID" value="UER00151"/>
</dbReference>
<evidence type="ECO:0000256" key="6">
    <source>
        <dbReference type="ARBA" id="ARBA00030854"/>
    </source>
</evidence>
<dbReference type="Pfam" id="PF01227">
    <property type="entry name" value="GTP_cyclohydroI"/>
    <property type="match status" value="2"/>
</dbReference>
<evidence type="ECO:0000259" key="8">
    <source>
        <dbReference type="Pfam" id="PF01227"/>
    </source>
</evidence>
<dbReference type="GO" id="GO:0046654">
    <property type="term" value="P:tetrahydrofolate biosynthetic process"/>
    <property type="evidence" value="ECO:0007669"/>
    <property type="project" value="InterPro"/>
</dbReference>
<evidence type="ECO:0000313" key="9">
    <source>
        <dbReference type="EMBL" id="CAE0500810.1"/>
    </source>
</evidence>
<feature type="region of interest" description="Disordered" evidence="7">
    <location>
        <begin position="223"/>
        <end position="265"/>
    </location>
</feature>
<comment type="pathway">
    <text evidence="1">Cofactor biosynthesis; 7,8-dihydroneopterin triphosphate biosynthesis; 7,8-dihydroneopterin triphosphate from GTP: step 1/1.</text>
</comment>
<organism evidence="9">
    <name type="scientific">Dunaliella tertiolecta</name>
    <name type="common">Green alga</name>
    <dbReference type="NCBI Taxonomy" id="3047"/>
    <lineage>
        <taxon>Eukaryota</taxon>
        <taxon>Viridiplantae</taxon>
        <taxon>Chlorophyta</taxon>
        <taxon>core chlorophytes</taxon>
        <taxon>Chlorophyceae</taxon>
        <taxon>CS clade</taxon>
        <taxon>Chlamydomonadales</taxon>
        <taxon>Dunaliellaceae</taxon>
        <taxon>Dunaliella</taxon>
    </lineage>
</organism>
<comment type="similarity">
    <text evidence="2">Belongs to the GTP cyclohydrolase I family.</text>
</comment>
<dbReference type="GO" id="GO:0008270">
    <property type="term" value="F:zinc ion binding"/>
    <property type="evidence" value="ECO:0007669"/>
    <property type="project" value="TreeGrafter"/>
</dbReference>
<dbReference type="PANTHER" id="PTHR11109">
    <property type="entry name" value="GTP CYCLOHYDROLASE I"/>
    <property type="match status" value="1"/>
</dbReference>
<reference evidence="9" key="1">
    <citation type="submission" date="2021-01" db="EMBL/GenBank/DDBJ databases">
        <authorList>
            <person name="Corre E."/>
            <person name="Pelletier E."/>
            <person name="Niang G."/>
            <person name="Scheremetjew M."/>
            <person name="Finn R."/>
            <person name="Kale V."/>
            <person name="Holt S."/>
            <person name="Cochrane G."/>
            <person name="Meng A."/>
            <person name="Brown T."/>
            <person name="Cohen L."/>
        </authorList>
    </citation>
    <scope>NUCLEOTIDE SEQUENCE</scope>
    <source>
        <strain evidence="9">CCMP1320</strain>
    </source>
</reference>
<dbReference type="PANTHER" id="PTHR11109:SF7">
    <property type="entry name" value="GTP CYCLOHYDROLASE 1"/>
    <property type="match status" value="1"/>
</dbReference>
<dbReference type="AlphaFoldDB" id="A0A7S3R2M8"/>
<feature type="compositionally biased region" description="Low complexity" evidence="7">
    <location>
        <begin position="393"/>
        <end position="416"/>
    </location>
</feature>
<gene>
    <name evidence="9" type="ORF">DTER00134_LOCUS15883</name>
</gene>
<protein>
    <recommendedName>
        <fullName evidence="4">GTP cyclohydrolase 1</fullName>
        <ecNumber evidence="3">3.5.4.16</ecNumber>
    </recommendedName>
    <alternativeName>
        <fullName evidence="6">GTP cyclohydrolase I</fullName>
    </alternativeName>
</protein>
<proteinExistence type="inferred from homology"/>
<evidence type="ECO:0000256" key="7">
    <source>
        <dbReference type="SAM" id="MobiDB-lite"/>
    </source>
</evidence>
<evidence type="ECO:0000256" key="5">
    <source>
        <dbReference type="ARBA" id="ARBA00022801"/>
    </source>
</evidence>
<sequence>MVHAVLACGPGAASAPGKKQVTDEEAKLERLSNAVRTLLLGVGEDIGREGLVDTPKRVAKALMEVSRGYRQVHTSALGEALFHEPIVHEGGQGIVLVRDIEFASTSEETLLPFHGRCHIAYVPTGGTVIGLSKLARLTKLMAKRLLTQERLGIDLTLALQQHMACQGVAVVIVATHLALAGPAPPEEQATVSVSGCFAGEHSTHLMMLMDMLNMPDLPTSAVHLSPCPSNPAPPSRSTASSCGDSVAVDSSDKDCDLSEKDESYDIEERLSSMSTEDGERMGACMEWDGDIAPSSAAAAIAPAKGQQQSSQPGSKCHTSCNFAAMEAAVQSLLAEMGECPSRTGLQGSARRYVATLLASTSGYHRHNHHRADSQRHSSVAPWVHAPHQHQHQEQQQEQQQRTHSSSSCCSDQSQRSLGGGEAAAGTGRLGLSQTHSCMPTAAAAPGEPCHSSQGGHGNEVGAQGVRDVQLSCVVVPFNSQCEHHMLPFYGSATVVFATQQQPCRAQGAGCSSEHGNAGSGAVQAEAGPGCSADAAVSAEMGGASVRGDCGALGQVEQQTHNRAGGSSKVTCVDGGAGVGGRTHRRASVHERQAIESIVSMYTQRLQVQERITHQVADAVAAELDAAAVVVVVDAAHMCMVARGVENHAGRTTTMACRGLACSDVALCHQALLLSRRHGQSRHRR</sequence>
<feature type="domain" description="GTP cyclohydrolase I" evidence="8">
    <location>
        <begin position="594"/>
        <end position="668"/>
    </location>
</feature>
<dbReference type="GO" id="GO:0005737">
    <property type="term" value="C:cytoplasm"/>
    <property type="evidence" value="ECO:0007669"/>
    <property type="project" value="TreeGrafter"/>
</dbReference>
<dbReference type="GO" id="GO:0006729">
    <property type="term" value="P:tetrahydrobiopterin biosynthetic process"/>
    <property type="evidence" value="ECO:0007669"/>
    <property type="project" value="TreeGrafter"/>
</dbReference>
<dbReference type="InterPro" id="IPR043134">
    <property type="entry name" value="GTP-CH-I_N"/>
</dbReference>
<evidence type="ECO:0000256" key="3">
    <source>
        <dbReference type="ARBA" id="ARBA00012715"/>
    </source>
</evidence>
<dbReference type="EMBL" id="HBIP01026318">
    <property type="protein sequence ID" value="CAE0500810.1"/>
    <property type="molecule type" value="Transcribed_RNA"/>
</dbReference>
<evidence type="ECO:0000256" key="1">
    <source>
        <dbReference type="ARBA" id="ARBA00005080"/>
    </source>
</evidence>
<dbReference type="Gene3D" id="1.10.286.10">
    <property type="match status" value="2"/>
</dbReference>
<accession>A0A7S3R2M8</accession>
<evidence type="ECO:0000256" key="4">
    <source>
        <dbReference type="ARBA" id="ARBA00017272"/>
    </source>
</evidence>
<name>A0A7S3R2M8_DUNTE</name>
<dbReference type="InterPro" id="IPR020602">
    <property type="entry name" value="GTP_CycHdrlase_I_dom"/>
</dbReference>
<feature type="domain" description="GTP cyclohydrolase I" evidence="8">
    <location>
        <begin position="32"/>
        <end position="203"/>
    </location>
</feature>
<feature type="compositionally biased region" description="Basic and acidic residues" evidence="7">
    <location>
        <begin position="250"/>
        <end position="265"/>
    </location>
</feature>
<keyword evidence="5" id="KW-0378">Hydrolase</keyword>
<dbReference type="SUPFAM" id="SSF55620">
    <property type="entry name" value="Tetrahydrobiopterin biosynthesis enzymes-like"/>
    <property type="match status" value="2"/>
</dbReference>